<organism evidence="1">
    <name type="scientific">Lepeophtheirus salmonis</name>
    <name type="common">Salmon louse</name>
    <name type="synonym">Caligus salmonis</name>
    <dbReference type="NCBI Taxonomy" id="72036"/>
    <lineage>
        <taxon>Eukaryota</taxon>
        <taxon>Metazoa</taxon>
        <taxon>Ecdysozoa</taxon>
        <taxon>Arthropoda</taxon>
        <taxon>Crustacea</taxon>
        <taxon>Multicrustacea</taxon>
        <taxon>Hexanauplia</taxon>
        <taxon>Copepoda</taxon>
        <taxon>Siphonostomatoida</taxon>
        <taxon>Caligidae</taxon>
        <taxon>Lepeophtheirus</taxon>
    </lineage>
</organism>
<evidence type="ECO:0000313" key="1">
    <source>
        <dbReference type="EMBL" id="CDW48522.1"/>
    </source>
</evidence>
<sequence length="29" mass="3346">MIIPLNSPLLEIIMGYFIQDTIENGMIYC</sequence>
<reference evidence="1" key="1">
    <citation type="submission" date="2014-05" db="EMBL/GenBank/DDBJ databases">
        <authorList>
            <person name="Chronopoulou M."/>
        </authorList>
    </citation>
    <scope>NUCLEOTIDE SEQUENCE</scope>
    <source>
        <tissue evidence="1">Whole organism</tissue>
    </source>
</reference>
<dbReference type="EMBL" id="HACA01031161">
    <property type="protein sequence ID" value="CDW48522.1"/>
    <property type="molecule type" value="Transcribed_RNA"/>
</dbReference>
<protein>
    <submittedName>
        <fullName evidence="1">Uncharacterized protein</fullName>
    </submittedName>
</protein>
<name>A0A0K2VEA6_LEPSM</name>
<accession>A0A0K2VEA6</accession>
<dbReference type="AlphaFoldDB" id="A0A0K2VEA6"/>
<proteinExistence type="predicted"/>